<protein>
    <recommendedName>
        <fullName evidence="5">Ubiquitin-like protease family profile domain-containing protein</fullName>
    </recommendedName>
</protein>
<keyword evidence="7" id="KW-1185">Reference proteome</keyword>
<sequence>MESIEEPMPPVEITCRTLPKQAAETSPPTIHLDPPELSHTDQGSAWSLDGLPAEVYERWEAEAIQKHQQAKAKLQVGSTSTTRTTGLHASKNDNEASSNKSQVFHLSTIVTINAEPTPQARGISIGASLEADSSITPENTLAPRRAFKTAAALQSPYVEIAPRIMSFKCSKEVCKVYDAVCKFTGMATRSRSSNVIIINYNATYATLGHLVESVKPRGKMKNTVVEIGIYVINGKKTRAATRRVLPLYVSTLLQHNQSGMTAIGQVFNKETNHLHHRQMILFPVLQKLVEADEHSGHYFLIVLNLRNKRFEVLDSMRNLGDAKLADCCNRIINCIKSLWSIYYDGTNNPIEEYELVNIPVPQQKNNHDCGFHMLMNTEYWDGRTVPHFQEKDIMNIRKISTHKWLSYDENDTDWKDILNLA</sequence>
<evidence type="ECO:0000313" key="7">
    <source>
        <dbReference type="Proteomes" id="UP000823388"/>
    </source>
</evidence>
<accession>A0A8T0TSH7</accession>
<name>A0A8T0TSH7_PANVG</name>
<dbReference type="InterPro" id="IPR003653">
    <property type="entry name" value="Peptidase_C48_C"/>
</dbReference>
<dbReference type="SUPFAM" id="SSF54001">
    <property type="entry name" value="Cysteine proteinases"/>
    <property type="match status" value="1"/>
</dbReference>
<evidence type="ECO:0000259" key="5">
    <source>
        <dbReference type="PROSITE" id="PS50600"/>
    </source>
</evidence>
<evidence type="ECO:0000256" key="4">
    <source>
        <dbReference type="SAM" id="MobiDB-lite"/>
    </source>
</evidence>
<evidence type="ECO:0000256" key="2">
    <source>
        <dbReference type="ARBA" id="ARBA00022670"/>
    </source>
</evidence>
<feature type="domain" description="Ubiquitin-like protease family profile" evidence="5">
    <location>
        <begin position="204"/>
        <end position="380"/>
    </location>
</feature>
<keyword evidence="2" id="KW-0645">Protease</keyword>
<dbReference type="InterPro" id="IPR038765">
    <property type="entry name" value="Papain-like_cys_pep_sf"/>
</dbReference>
<dbReference type="PANTHER" id="PTHR36479:SF10">
    <property type="entry name" value="UBIQUITIN-LIKE PROTEASE FAMILY PROFILE DOMAIN-CONTAINING PROTEIN"/>
    <property type="match status" value="1"/>
</dbReference>
<evidence type="ECO:0000256" key="1">
    <source>
        <dbReference type="ARBA" id="ARBA00005234"/>
    </source>
</evidence>
<dbReference type="Gene3D" id="3.40.395.10">
    <property type="entry name" value="Adenoviral Proteinase, Chain A"/>
    <property type="match status" value="1"/>
</dbReference>
<evidence type="ECO:0000256" key="3">
    <source>
        <dbReference type="ARBA" id="ARBA00022801"/>
    </source>
</evidence>
<feature type="compositionally biased region" description="Polar residues" evidence="4">
    <location>
        <begin position="76"/>
        <end position="87"/>
    </location>
</feature>
<dbReference type="Pfam" id="PF02902">
    <property type="entry name" value="Peptidase_C48"/>
    <property type="match status" value="1"/>
</dbReference>
<dbReference type="EMBL" id="CM029043">
    <property type="protein sequence ID" value="KAG2611923.1"/>
    <property type="molecule type" value="Genomic_DNA"/>
</dbReference>
<dbReference type="GO" id="GO:0008234">
    <property type="term" value="F:cysteine-type peptidase activity"/>
    <property type="evidence" value="ECO:0007669"/>
    <property type="project" value="InterPro"/>
</dbReference>
<comment type="caution">
    <text evidence="6">The sequence shown here is derived from an EMBL/GenBank/DDBJ whole genome shotgun (WGS) entry which is preliminary data.</text>
</comment>
<reference evidence="6" key="1">
    <citation type="submission" date="2020-05" db="EMBL/GenBank/DDBJ databases">
        <title>WGS assembly of Panicum virgatum.</title>
        <authorList>
            <person name="Lovell J.T."/>
            <person name="Jenkins J."/>
            <person name="Shu S."/>
            <person name="Juenger T.E."/>
            <person name="Schmutz J."/>
        </authorList>
    </citation>
    <scope>NUCLEOTIDE SEQUENCE</scope>
    <source>
        <strain evidence="6">AP13</strain>
    </source>
</reference>
<keyword evidence="3" id="KW-0378">Hydrolase</keyword>
<dbReference type="PROSITE" id="PS50600">
    <property type="entry name" value="ULP_PROTEASE"/>
    <property type="match status" value="1"/>
</dbReference>
<dbReference type="GO" id="GO:0006508">
    <property type="term" value="P:proteolysis"/>
    <property type="evidence" value="ECO:0007669"/>
    <property type="project" value="UniProtKB-KW"/>
</dbReference>
<dbReference type="Proteomes" id="UP000823388">
    <property type="component" value="Chromosome 4K"/>
</dbReference>
<feature type="region of interest" description="Disordered" evidence="4">
    <location>
        <begin position="68"/>
        <end position="100"/>
    </location>
</feature>
<proteinExistence type="inferred from homology"/>
<dbReference type="PANTHER" id="PTHR36479">
    <property type="entry name" value="ULP_PROTEASE DOMAIN-CONTAINING PROTEIN"/>
    <property type="match status" value="1"/>
</dbReference>
<feature type="region of interest" description="Disordered" evidence="4">
    <location>
        <begin position="20"/>
        <end position="46"/>
    </location>
</feature>
<gene>
    <name evidence="6" type="ORF">PVAP13_4KG239210</name>
</gene>
<evidence type="ECO:0000313" key="6">
    <source>
        <dbReference type="EMBL" id="KAG2611923.1"/>
    </source>
</evidence>
<organism evidence="6 7">
    <name type="scientific">Panicum virgatum</name>
    <name type="common">Blackwell switchgrass</name>
    <dbReference type="NCBI Taxonomy" id="38727"/>
    <lineage>
        <taxon>Eukaryota</taxon>
        <taxon>Viridiplantae</taxon>
        <taxon>Streptophyta</taxon>
        <taxon>Embryophyta</taxon>
        <taxon>Tracheophyta</taxon>
        <taxon>Spermatophyta</taxon>
        <taxon>Magnoliopsida</taxon>
        <taxon>Liliopsida</taxon>
        <taxon>Poales</taxon>
        <taxon>Poaceae</taxon>
        <taxon>PACMAD clade</taxon>
        <taxon>Panicoideae</taxon>
        <taxon>Panicodae</taxon>
        <taxon>Paniceae</taxon>
        <taxon>Panicinae</taxon>
        <taxon>Panicum</taxon>
        <taxon>Panicum sect. Hiantes</taxon>
    </lineage>
</organism>
<dbReference type="AlphaFoldDB" id="A0A8T0TSH7"/>
<comment type="similarity">
    <text evidence="1">Belongs to the peptidase C48 family.</text>
</comment>